<keyword evidence="11" id="KW-1185">Reference proteome</keyword>
<evidence type="ECO:0000256" key="8">
    <source>
        <dbReference type="HAMAP-Rule" id="MF_01818"/>
    </source>
</evidence>
<feature type="binding site" evidence="8">
    <location>
        <position position="268"/>
    </location>
    <ligand>
        <name>Zn(2+)</name>
        <dbReference type="ChEBI" id="CHEBI:29105"/>
        <label>2</label>
        <note>catalytic</note>
    </ligand>
</feature>
<dbReference type="CDD" id="cd07717">
    <property type="entry name" value="RNaseZ_ZiPD-like_MBL-fold"/>
    <property type="match status" value="1"/>
</dbReference>
<feature type="binding site" evidence="8">
    <location>
        <position position="66"/>
    </location>
    <ligand>
        <name>Zn(2+)</name>
        <dbReference type="ChEBI" id="CHEBI:29105"/>
        <label>2</label>
        <note>catalytic</note>
    </ligand>
</feature>
<feature type="active site" description="Proton acceptor" evidence="8">
    <location>
        <position position="66"/>
    </location>
</feature>
<comment type="catalytic activity">
    <reaction evidence="8">
        <text>Endonucleolytic cleavage of RNA, removing extra 3' nucleotides from tRNA precursor, generating 3' termini of tRNAs. A 3'-hydroxy group is left at the tRNA terminus and a 5'-phosphoryl group is left at the trailer molecule.</text>
        <dbReference type="EC" id="3.1.26.11"/>
    </reaction>
</comment>
<feature type="binding site" evidence="8">
    <location>
        <position position="210"/>
    </location>
    <ligand>
        <name>Zn(2+)</name>
        <dbReference type="ChEBI" id="CHEBI:29105"/>
        <label>1</label>
        <note>catalytic</note>
    </ligand>
</feature>
<dbReference type="Proteomes" id="UP001575181">
    <property type="component" value="Unassembled WGS sequence"/>
</dbReference>
<feature type="binding site" evidence="8">
    <location>
        <position position="67"/>
    </location>
    <ligand>
        <name>Zn(2+)</name>
        <dbReference type="ChEBI" id="CHEBI:29105"/>
        <label>2</label>
        <note>catalytic</note>
    </ligand>
</feature>
<dbReference type="SMART" id="SM00849">
    <property type="entry name" value="Lactamase_B"/>
    <property type="match status" value="1"/>
</dbReference>
<keyword evidence="4 8" id="KW-0479">Metal-binding</keyword>
<keyword evidence="5 8" id="KW-0255">Endonuclease</keyword>
<feature type="binding site" evidence="8">
    <location>
        <position position="62"/>
    </location>
    <ligand>
        <name>Zn(2+)</name>
        <dbReference type="ChEBI" id="CHEBI:29105"/>
        <label>1</label>
        <note>catalytic</note>
    </ligand>
</feature>
<comment type="similarity">
    <text evidence="8">Belongs to the RNase Z family.</text>
</comment>
<evidence type="ECO:0000256" key="6">
    <source>
        <dbReference type="ARBA" id="ARBA00022801"/>
    </source>
</evidence>
<feature type="binding site" evidence="8">
    <location>
        <position position="139"/>
    </location>
    <ligand>
        <name>Zn(2+)</name>
        <dbReference type="ChEBI" id="CHEBI:29105"/>
        <label>1</label>
        <note>catalytic</note>
    </ligand>
</feature>
<keyword evidence="7 8" id="KW-0862">Zinc</keyword>
<evidence type="ECO:0000259" key="9">
    <source>
        <dbReference type="SMART" id="SM00849"/>
    </source>
</evidence>
<dbReference type="SUPFAM" id="SSF56281">
    <property type="entry name" value="Metallo-hydrolase/oxidoreductase"/>
    <property type="match status" value="1"/>
</dbReference>
<organism evidence="10 11">
    <name type="scientific">Thiohalorhabdus methylotrophus</name>
    <dbReference type="NCBI Taxonomy" id="3242694"/>
    <lineage>
        <taxon>Bacteria</taxon>
        <taxon>Pseudomonadati</taxon>
        <taxon>Pseudomonadota</taxon>
        <taxon>Gammaproteobacteria</taxon>
        <taxon>Thiohalorhabdales</taxon>
        <taxon>Thiohalorhabdaceae</taxon>
        <taxon>Thiohalorhabdus</taxon>
    </lineage>
</organism>
<dbReference type="GO" id="GO:0042781">
    <property type="term" value="F:3'-tRNA processing endoribonuclease activity"/>
    <property type="evidence" value="ECO:0007669"/>
    <property type="project" value="UniProtKB-EC"/>
</dbReference>
<keyword evidence="3 8" id="KW-0540">Nuclease</keyword>
<evidence type="ECO:0000256" key="4">
    <source>
        <dbReference type="ARBA" id="ARBA00022723"/>
    </source>
</evidence>
<evidence type="ECO:0000256" key="1">
    <source>
        <dbReference type="ARBA" id="ARBA00011738"/>
    </source>
</evidence>
<gene>
    <name evidence="8 10" type="primary">rnz</name>
    <name evidence="10" type="ORF">ACERLL_07675</name>
</gene>
<evidence type="ECO:0000256" key="2">
    <source>
        <dbReference type="ARBA" id="ARBA00022694"/>
    </source>
</evidence>
<evidence type="ECO:0000256" key="7">
    <source>
        <dbReference type="ARBA" id="ARBA00022833"/>
    </source>
</evidence>
<sequence length="306" mass="33135">MDLRLTFLGTGAGYPTPERNVTALAVERGRRLYLLDCGEGTLRALQAAGVGYGRLRAVLFSHFHADHCLGLPGLLQTFQLMGRERRLDVYGPPGTKEFVRRAVNLAPFSPGFCTIAHEVAPDTPVELDGLTVTSAWMDHSAPVLGYRLQELDQPGRMDAERARALGVPEGPALGRLKAGETVIGADGRTVRPEEVVGRSRPGRSLVFSSDTRPNRNLTELAEGADLLVHDSTFTGEHRERANETGHSTAAQAAATAREAGVGTLYLWHFSQRYRDSDTHLSEARAVFPATEASVDGLSLELPLGKD</sequence>
<comment type="caution">
    <text evidence="10">The sequence shown here is derived from an EMBL/GenBank/DDBJ whole genome shotgun (WGS) entry which is preliminary data.</text>
</comment>
<dbReference type="InterPro" id="IPR001279">
    <property type="entry name" value="Metallo-B-lactamas"/>
</dbReference>
<evidence type="ECO:0000313" key="10">
    <source>
        <dbReference type="EMBL" id="MFA9460701.1"/>
    </source>
</evidence>
<feature type="binding site" evidence="8">
    <location>
        <position position="64"/>
    </location>
    <ligand>
        <name>Zn(2+)</name>
        <dbReference type="ChEBI" id="CHEBI:29105"/>
        <label>1</label>
        <note>catalytic</note>
    </ligand>
</feature>
<dbReference type="EC" id="3.1.26.11" evidence="8"/>
<protein>
    <recommendedName>
        <fullName evidence="8">Ribonuclease Z</fullName>
        <shortName evidence="8">RNase Z</shortName>
        <ecNumber evidence="8">3.1.26.11</ecNumber>
    </recommendedName>
    <alternativeName>
        <fullName evidence="8">tRNA 3 endonuclease</fullName>
    </alternativeName>
    <alternativeName>
        <fullName evidence="8">tRNase Z</fullName>
    </alternativeName>
</protein>
<feature type="domain" description="Metallo-beta-lactamase" evidence="9">
    <location>
        <begin position="20"/>
        <end position="194"/>
    </location>
</feature>
<dbReference type="RefSeq" id="WP_373655481.1">
    <property type="nucleotide sequence ID" value="NZ_JBGUAW010000004.1"/>
</dbReference>
<dbReference type="HAMAP" id="MF_01818">
    <property type="entry name" value="RNase_Z_BN"/>
    <property type="match status" value="1"/>
</dbReference>
<evidence type="ECO:0000256" key="3">
    <source>
        <dbReference type="ARBA" id="ARBA00022722"/>
    </source>
</evidence>
<keyword evidence="6 8" id="KW-0378">Hydrolase</keyword>
<accession>A0ABV4TX31</accession>
<feature type="binding site" evidence="8">
    <location>
        <position position="210"/>
    </location>
    <ligand>
        <name>Zn(2+)</name>
        <dbReference type="ChEBI" id="CHEBI:29105"/>
        <label>2</label>
        <note>catalytic</note>
    </ligand>
</feature>
<dbReference type="InterPro" id="IPR013471">
    <property type="entry name" value="RNase_Z/BN"/>
</dbReference>
<evidence type="ECO:0000256" key="5">
    <source>
        <dbReference type="ARBA" id="ARBA00022759"/>
    </source>
</evidence>
<evidence type="ECO:0000313" key="11">
    <source>
        <dbReference type="Proteomes" id="UP001575181"/>
    </source>
</evidence>
<keyword evidence="2 8" id="KW-0819">tRNA processing</keyword>
<comment type="subunit">
    <text evidence="1 8">Homodimer.</text>
</comment>
<dbReference type="NCBIfam" id="NF000801">
    <property type="entry name" value="PRK00055.1-3"/>
    <property type="match status" value="1"/>
</dbReference>
<dbReference type="PANTHER" id="PTHR46018:SF2">
    <property type="entry name" value="ZINC PHOSPHODIESTERASE ELAC PROTEIN 1"/>
    <property type="match status" value="1"/>
</dbReference>
<name>A0ABV4TX31_9GAMM</name>
<dbReference type="EMBL" id="JBGUAW010000004">
    <property type="protein sequence ID" value="MFA9460701.1"/>
    <property type="molecule type" value="Genomic_DNA"/>
</dbReference>
<reference evidence="10 11" key="1">
    <citation type="submission" date="2024-08" db="EMBL/GenBank/DDBJ databases">
        <title>Whole-genome sequencing of halo(alkali)philic microorganisms from hypersaline lakes.</title>
        <authorList>
            <person name="Sorokin D.Y."/>
            <person name="Merkel A.Y."/>
            <person name="Messina E."/>
            <person name="Yakimov M."/>
        </authorList>
    </citation>
    <scope>NUCLEOTIDE SEQUENCE [LARGE SCALE GENOMIC DNA]</scope>
    <source>
        <strain evidence="10 11">Cl-TMA</strain>
    </source>
</reference>
<dbReference type="Pfam" id="PF23023">
    <property type="entry name" value="Anti-Pycsar_Apyc1"/>
    <property type="match status" value="1"/>
</dbReference>
<dbReference type="NCBIfam" id="TIGR02651">
    <property type="entry name" value="RNase_Z"/>
    <property type="match status" value="1"/>
</dbReference>
<comment type="cofactor">
    <cofactor evidence="8">
        <name>Zn(2+)</name>
        <dbReference type="ChEBI" id="CHEBI:29105"/>
    </cofactor>
    <text evidence="8">Binds 2 Zn(2+) ions.</text>
</comment>
<proteinExistence type="inferred from homology"/>
<dbReference type="Gene3D" id="3.60.15.10">
    <property type="entry name" value="Ribonuclease Z/Hydroxyacylglutathione hydrolase-like"/>
    <property type="match status" value="1"/>
</dbReference>
<dbReference type="PANTHER" id="PTHR46018">
    <property type="entry name" value="ZINC PHOSPHODIESTERASE ELAC PROTEIN 1"/>
    <property type="match status" value="1"/>
</dbReference>
<dbReference type="InterPro" id="IPR036866">
    <property type="entry name" value="RibonucZ/Hydroxyglut_hydro"/>
</dbReference>
<dbReference type="Pfam" id="PF12706">
    <property type="entry name" value="Lactamase_B_2"/>
    <property type="match status" value="1"/>
</dbReference>
<comment type="function">
    <text evidence="8">Zinc phosphodiesterase, which displays some tRNA 3'-processing endonuclease activity. Probably involved in tRNA maturation, by removing a 3'-trailer from precursor tRNA.</text>
</comment>